<keyword evidence="3" id="KW-0804">Transcription</keyword>
<dbReference type="Proteomes" id="UP000031967">
    <property type="component" value="Unassembled WGS sequence"/>
</dbReference>
<organism evidence="5 6">
    <name type="scientific">Gordoniibacillus kamchatkensis</name>
    <dbReference type="NCBI Taxonomy" id="1590651"/>
    <lineage>
        <taxon>Bacteria</taxon>
        <taxon>Bacillati</taxon>
        <taxon>Bacillota</taxon>
        <taxon>Bacilli</taxon>
        <taxon>Bacillales</taxon>
        <taxon>Paenibacillaceae</taxon>
        <taxon>Gordoniibacillus</taxon>
    </lineage>
</organism>
<evidence type="ECO:0000313" key="6">
    <source>
        <dbReference type="Proteomes" id="UP000031967"/>
    </source>
</evidence>
<dbReference type="PROSITE" id="PS01124">
    <property type="entry name" value="HTH_ARAC_FAMILY_2"/>
    <property type="match status" value="1"/>
</dbReference>
<dbReference type="PANTHER" id="PTHR43280:SF2">
    <property type="entry name" value="HTH-TYPE TRANSCRIPTIONAL REGULATOR EXSA"/>
    <property type="match status" value="1"/>
</dbReference>
<comment type="caution">
    <text evidence="5">The sequence shown here is derived from an EMBL/GenBank/DDBJ whole genome shotgun (WGS) entry which is preliminary data.</text>
</comment>
<evidence type="ECO:0000313" key="5">
    <source>
        <dbReference type="EMBL" id="KIL40755.1"/>
    </source>
</evidence>
<keyword evidence="1" id="KW-0805">Transcription regulation</keyword>
<keyword evidence="2" id="KW-0238">DNA-binding</keyword>
<dbReference type="InterPro" id="IPR018062">
    <property type="entry name" value="HTH_AraC-typ_CS"/>
</dbReference>
<keyword evidence="6" id="KW-1185">Reference proteome</keyword>
<evidence type="ECO:0000256" key="3">
    <source>
        <dbReference type="ARBA" id="ARBA00023163"/>
    </source>
</evidence>
<proteinExistence type="predicted"/>
<dbReference type="SMART" id="SM00342">
    <property type="entry name" value="HTH_ARAC"/>
    <property type="match status" value="1"/>
</dbReference>
<evidence type="ECO:0000256" key="2">
    <source>
        <dbReference type="ARBA" id="ARBA00023125"/>
    </source>
</evidence>
<dbReference type="InterPro" id="IPR018060">
    <property type="entry name" value="HTH_AraC"/>
</dbReference>
<dbReference type="EMBL" id="JXAK01000017">
    <property type="protein sequence ID" value="KIL40755.1"/>
    <property type="molecule type" value="Genomic_DNA"/>
</dbReference>
<dbReference type="Pfam" id="PF12833">
    <property type="entry name" value="HTH_18"/>
    <property type="match status" value="1"/>
</dbReference>
<name>A0ABR5AI74_9BACL</name>
<dbReference type="SUPFAM" id="SSF46689">
    <property type="entry name" value="Homeodomain-like"/>
    <property type="match status" value="2"/>
</dbReference>
<dbReference type="InterPro" id="IPR009057">
    <property type="entry name" value="Homeodomain-like_sf"/>
</dbReference>
<dbReference type="PROSITE" id="PS00041">
    <property type="entry name" value="HTH_ARAC_FAMILY_1"/>
    <property type="match status" value="1"/>
</dbReference>
<feature type="domain" description="HTH araC/xylS-type" evidence="4">
    <location>
        <begin position="275"/>
        <end position="373"/>
    </location>
</feature>
<accession>A0ABR5AI74</accession>
<dbReference type="PANTHER" id="PTHR43280">
    <property type="entry name" value="ARAC-FAMILY TRANSCRIPTIONAL REGULATOR"/>
    <property type="match status" value="1"/>
</dbReference>
<evidence type="ECO:0000256" key="1">
    <source>
        <dbReference type="ARBA" id="ARBA00023015"/>
    </source>
</evidence>
<gene>
    <name evidence="5" type="ORF">SD70_11870</name>
</gene>
<evidence type="ECO:0000259" key="4">
    <source>
        <dbReference type="PROSITE" id="PS01124"/>
    </source>
</evidence>
<dbReference type="InterPro" id="IPR020449">
    <property type="entry name" value="Tscrpt_reg_AraC-type_HTH"/>
</dbReference>
<dbReference type="RefSeq" id="WP_041047769.1">
    <property type="nucleotide sequence ID" value="NZ_JXAK01000017.1"/>
</dbReference>
<reference evidence="5 6" key="1">
    <citation type="submission" date="2014-12" db="EMBL/GenBank/DDBJ databases">
        <title>Draft genome sequence of Paenibacillus kamchatkensis strain B-2647.</title>
        <authorList>
            <person name="Karlyshev A.V."/>
            <person name="Kudryashova E.B."/>
        </authorList>
    </citation>
    <scope>NUCLEOTIDE SEQUENCE [LARGE SCALE GENOMIC DNA]</scope>
    <source>
        <strain evidence="5 6">VKM B-2647</strain>
    </source>
</reference>
<dbReference type="Gene3D" id="1.10.10.60">
    <property type="entry name" value="Homeodomain-like"/>
    <property type="match status" value="2"/>
</dbReference>
<protein>
    <recommendedName>
        <fullName evidence="4">HTH araC/xylS-type domain-containing protein</fullName>
    </recommendedName>
</protein>
<sequence length="374" mass="43667">MTDPERWLAAARQFGIDLAKHAYLPVYGYANQYRRMKQRFLSDELFMYTLENAISEIIDASGLGVSLRFGMNEIFLLLPLRSNSRRPARDDIAERLRAAQADINKYVKITVSFMVSEPSSSPQDLKKHLKEMAESKDLRFYAKEGSLYRWQPFQAADEDIYKYYSEVSDELKHHLAEGASDKVDGALAKWKERFESRRYKAEEIRGFTIKLLSDIDLKYRSQQHFPNAYSAEMLHQTLLELESLDELFAYVRAFLAEKMEYVIRTALESQRCEIVEAKKYVRTHMAHKIGLDEVARKLHLNASHFSRIFKVETGETFIEFVTRVKMEQAQQYLLQTEKSIDQIAAMLGYDNTSYFIKVFKSFAGMSPVHYRKLK</sequence>
<dbReference type="PRINTS" id="PR00032">
    <property type="entry name" value="HTHARAC"/>
</dbReference>